<reference evidence="4" key="1">
    <citation type="submission" date="2023-04" db="EMBL/GenBank/DDBJ databases">
        <title>Black Yeasts Isolated from many extreme environments.</title>
        <authorList>
            <person name="Coleine C."/>
            <person name="Stajich J.E."/>
            <person name="Selbmann L."/>
        </authorList>
    </citation>
    <scope>NUCLEOTIDE SEQUENCE</scope>
    <source>
        <strain evidence="4">CCFEE 5312</strain>
    </source>
</reference>
<keyword evidence="2" id="KW-0521">NADP</keyword>
<dbReference type="AlphaFoldDB" id="A0AAJ0DFH1"/>
<comment type="similarity">
    <text evidence="1">Belongs to the NmrA-type oxidoreductase family.</text>
</comment>
<sequence length="302" mass="33076">MSGLRQLVVTGATGKQGGGLIAALLEKSSQPFELYAVTRNPSSGGAKALASKGVKVIQGDFDNAEQIFKQVEKPWGLFSVTMPLGGAKKEEVQGKAMTTAALAAGVQHIVFTATDRGAQGDTDPTPIPHFASKFNIEKDIEQKAKASSQGATWTFLRPVAFFENLEPGFIGKAFMGMWRLNGLDNKVKHVSTKDIGRVAAEAFINASSSEYKNVAIELAGDDISPRQAASIFKEVTGQEIPSTYSWLAVVLRWMLWEQLGIMLKWWTGTEFGTDVEATRKRYPFMKDFKTWLETESAWTKQA</sequence>
<dbReference type="Gene3D" id="3.90.25.10">
    <property type="entry name" value="UDP-galactose 4-epimerase, domain 1"/>
    <property type="match status" value="1"/>
</dbReference>
<evidence type="ECO:0000256" key="1">
    <source>
        <dbReference type="ARBA" id="ARBA00006328"/>
    </source>
</evidence>
<dbReference type="EMBL" id="JAWDJX010000044">
    <property type="protein sequence ID" value="KAK3048889.1"/>
    <property type="molecule type" value="Genomic_DNA"/>
</dbReference>
<dbReference type="Pfam" id="PF05368">
    <property type="entry name" value="NmrA"/>
    <property type="match status" value="1"/>
</dbReference>
<dbReference type="InterPro" id="IPR036291">
    <property type="entry name" value="NAD(P)-bd_dom_sf"/>
</dbReference>
<dbReference type="PANTHER" id="PTHR42748">
    <property type="entry name" value="NITROGEN METABOLITE REPRESSION PROTEIN NMRA FAMILY MEMBER"/>
    <property type="match status" value="1"/>
</dbReference>
<evidence type="ECO:0000256" key="2">
    <source>
        <dbReference type="ARBA" id="ARBA00022857"/>
    </source>
</evidence>
<accession>A0AAJ0DFH1</accession>
<keyword evidence="5" id="KW-1185">Reference proteome</keyword>
<name>A0AAJ0DFH1_9PEZI</name>
<feature type="domain" description="NmrA-like" evidence="3">
    <location>
        <begin position="7"/>
        <end position="244"/>
    </location>
</feature>
<dbReference type="Proteomes" id="UP001271007">
    <property type="component" value="Unassembled WGS sequence"/>
</dbReference>
<proteinExistence type="inferred from homology"/>
<dbReference type="InterPro" id="IPR008030">
    <property type="entry name" value="NmrA-like"/>
</dbReference>
<organism evidence="4 5">
    <name type="scientific">Extremus antarcticus</name>
    <dbReference type="NCBI Taxonomy" id="702011"/>
    <lineage>
        <taxon>Eukaryota</taxon>
        <taxon>Fungi</taxon>
        <taxon>Dikarya</taxon>
        <taxon>Ascomycota</taxon>
        <taxon>Pezizomycotina</taxon>
        <taxon>Dothideomycetes</taxon>
        <taxon>Dothideomycetidae</taxon>
        <taxon>Mycosphaerellales</taxon>
        <taxon>Extremaceae</taxon>
        <taxon>Extremus</taxon>
    </lineage>
</organism>
<dbReference type="Gene3D" id="3.40.50.720">
    <property type="entry name" value="NAD(P)-binding Rossmann-like Domain"/>
    <property type="match status" value="1"/>
</dbReference>
<evidence type="ECO:0000313" key="4">
    <source>
        <dbReference type="EMBL" id="KAK3048889.1"/>
    </source>
</evidence>
<dbReference type="SUPFAM" id="SSF51735">
    <property type="entry name" value="NAD(P)-binding Rossmann-fold domains"/>
    <property type="match status" value="1"/>
</dbReference>
<protein>
    <recommendedName>
        <fullName evidence="3">NmrA-like domain-containing protein</fullName>
    </recommendedName>
</protein>
<dbReference type="GO" id="GO:0005634">
    <property type="term" value="C:nucleus"/>
    <property type="evidence" value="ECO:0007669"/>
    <property type="project" value="TreeGrafter"/>
</dbReference>
<dbReference type="InterPro" id="IPR051164">
    <property type="entry name" value="NmrA-like_oxidored"/>
</dbReference>
<evidence type="ECO:0000313" key="5">
    <source>
        <dbReference type="Proteomes" id="UP001271007"/>
    </source>
</evidence>
<comment type="caution">
    <text evidence="4">The sequence shown here is derived from an EMBL/GenBank/DDBJ whole genome shotgun (WGS) entry which is preliminary data.</text>
</comment>
<gene>
    <name evidence="4" type="ORF">LTR09_009784</name>
</gene>
<evidence type="ECO:0000259" key="3">
    <source>
        <dbReference type="Pfam" id="PF05368"/>
    </source>
</evidence>
<dbReference type="PANTHER" id="PTHR42748:SF7">
    <property type="entry name" value="NMRA LIKE REDOX SENSOR 1-RELATED"/>
    <property type="match status" value="1"/>
</dbReference>